<evidence type="ECO:0000313" key="8">
    <source>
        <dbReference type="EMBL" id="PLT30604.1"/>
    </source>
</evidence>
<evidence type="ECO:0000256" key="2">
    <source>
        <dbReference type="ARBA" id="ARBA00022475"/>
    </source>
</evidence>
<proteinExistence type="predicted"/>
<dbReference type="EMBL" id="PGUY01000020">
    <property type="protein sequence ID" value="PLT30604.1"/>
    <property type="molecule type" value="Genomic_DNA"/>
</dbReference>
<keyword evidence="5 6" id="KW-0472">Membrane</keyword>
<dbReference type="PANTHER" id="PTHR40064">
    <property type="entry name" value="MEMBRANE PROTEIN-RELATED"/>
    <property type="match status" value="1"/>
</dbReference>
<evidence type="ECO:0000256" key="4">
    <source>
        <dbReference type="ARBA" id="ARBA00022989"/>
    </source>
</evidence>
<feature type="transmembrane region" description="Helical" evidence="6">
    <location>
        <begin position="12"/>
        <end position="36"/>
    </location>
</feature>
<feature type="transmembrane region" description="Helical" evidence="6">
    <location>
        <begin position="56"/>
        <end position="88"/>
    </location>
</feature>
<evidence type="ECO:0000256" key="1">
    <source>
        <dbReference type="ARBA" id="ARBA00004651"/>
    </source>
</evidence>
<dbReference type="InterPro" id="IPR052984">
    <property type="entry name" value="UPF0421"/>
</dbReference>
<evidence type="ECO:0000256" key="5">
    <source>
        <dbReference type="ARBA" id="ARBA00023136"/>
    </source>
</evidence>
<evidence type="ECO:0000313" key="9">
    <source>
        <dbReference type="Proteomes" id="UP000234748"/>
    </source>
</evidence>
<keyword evidence="2" id="KW-1003">Cell membrane</keyword>
<comment type="subcellular location">
    <subcellularLocation>
        <location evidence="1">Cell membrane</location>
        <topology evidence="1">Multi-pass membrane protein</topology>
    </subcellularLocation>
</comment>
<name>A0A2N5M8B7_9BACI</name>
<sequence length="324" mass="36933">MFIIGSRTIKTAIGAMVSLIIANMFSLENAATAAIITLLSVQSTKRQSVVVAFRRFAAGLLGIAIATILFQWGSFTPISVGVLLLIYIPLMARMGLHEGIIPGFVIVMQLYLTKDITLGFILNEVIIITIGIVVALLVNLYMPSVEKGLRKKSAETEEYFKLIFLQLARFIRKKERVWNDEFVVKSENSLQDGKELARRSAENSFFRKENYYRDYFNMREQQFDIIQRVIPIILHLPTAFEQNTMAAELMEDIGLSINEENPATELLESLRSLRNTFEKMELPKTREEFETRAALLVLINEIERFLQIKSHFISDLSEAAAEQR</sequence>
<dbReference type="Pfam" id="PF06081">
    <property type="entry name" value="ArAE_1"/>
    <property type="match status" value="1"/>
</dbReference>
<dbReference type="OrthoDB" id="357521at2"/>
<evidence type="ECO:0000259" key="7">
    <source>
        <dbReference type="Pfam" id="PF11728"/>
    </source>
</evidence>
<dbReference type="Pfam" id="PF11728">
    <property type="entry name" value="ArAE_1_C"/>
    <property type="match status" value="1"/>
</dbReference>
<dbReference type="PANTHER" id="PTHR40064:SF1">
    <property type="entry name" value="MEMBRANE PROTEIN"/>
    <property type="match status" value="1"/>
</dbReference>
<evidence type="ECO:0000256" key="6">
    <source>
        <dbReference type="SAM" id="Phobius"/>
    </source>
</evidence>
<dbReference type="GO" id="GO:0005886">
    <property type="term" value="C:plasma membrane"/>
    <property type="evidence" value="ECO:0007669"/>
    <property type="project" value="UniProtKB-SubCell"/>
</dbReference>
<accession>A0A2N5M8B7</accession>
<dbReference type="RefSeq" id="WP_101640978.1">
    <property type="nucleotide sequence ID" value="NZ_PGUY01000020.1"/>
</dbReference>
<protein>
    <recommendedName>
        <fullName evidence="7">Putative aromatic acid exporter C-terminal domain-containing protein</fullName>
    </recommendedName>
</protein>
<feature type="transmembrane region" description="Helical" evidence="6">
    <location>
        <begin position="118"/>
        <end position="142"/>
    </location>
</feature>
<dbReference type="InterPro" id="IPR038323">
    <property type="entry name" value="ArAE_1_C_sf"/>
</dbReference>
<gene>
    <name evidence="8" type="ORF">CUU66_07095</name>
</gene>
<dbReference type="Proteomes" id="UP000234748">
    <property type="component" value="Unassembled WGS sequence"/>
</dbReference>
<dbReference type="InterPro" id="IPR010343">
    <property type="entry name" value="ArAE_1"/>
</dbReference>
<reference evidence="8 9" key="1">
    <citation type="submission" date="2017-11" db="EMBL/GenBank/DDBJ databases">
        <title>Comparitive Functional Genomics of Dry Heat Resistant strains isolated from the Viking Spacecraft.</title>
        <authorList>
            <person name="Seuylemezian A."/>
            <person name="Cooper K."/>
            <person name="Vaishampayan P."/>
        </authorList>
    </citation>
    <scope>NUCLEOTIDE SEQUENCE [LARGE SCALE GENOMIC DNA]</scope>
    <source>
        <strain evidence="8 9">V1-29</strain>
    </source>
</reference>
<feature type="domain" description="Putative aromatic acid exporter C-terminal" evidence="7">
    <location>
        <begin position="146"/>
        <end position="310"/>
    </location>
</feature>
<keyword evidence="9" id="KW-1185">Reference proteome</keyword>
<dbReference type="Gene3D" id="1.20.120.940">
    <property type="entry name" value="Putative aromatic acid exporter, C-terminal domain"/>
    <property type="match status" value="1"/>
</dbReference>
<dbReference type="InterPro" id="IPR021062">
    <property type="entry name" value="ArAE_1_C"/>
</dbReference>
<evidence type="ECO:0000256" key="3">
    <source>
        <dbReference type="ARBA" id="ARBA00022692"/>
    </source>
</evidence>
<organism evidence="8 9">
    <name type="scientific">Peribacillus deserti</name>
    <dbReference type="NCBI Taxonomy" id="673318"/>
    <lineage>
        <taxon>Bacteria</taxon>
        <taxon>Bacillati</taxon>
        <taxon>Bacillota</taxon>
        <taxon>Bacilli</taxon>
        <taxon>Bacillales</taxon>
        <taxon>Bacillaceae</taxon>
        <taxon>Peribacillus</taxon>
    </lineage>
</organism>
<keyword evidence="4 6" id="KW-1133">Transmembrane helix</keyword>
<comment type="caution">
    <text evidence="8">The sequence shown here is derived from an EMBL/GenBank/DDBJ whole genome shotgun (WGS) entry which is preliminary data.</text>
</comment>
<dbReference type="AlphaFoldDB" id="A0A2N5M8B7"/>
<keyword evidence="3 6" id="KW-0812">Transmembrane</keyword>